<accession>A0AAN7K4Q8</accession>
<dbReference type="EMBL" id="JAXIOK010000011">
    <property type="protein sequence ID" value="KAK4759669.1"/>
    <property type="molecule type" value="Genomic_DNA"/>
</dbReference>
<dbReference type="PANTHER" id="PTHR10309">
    <property type="entry name" value="MANNOSE-6-PHOSPHATE ISOMERASE"/>
    <property type="match status" value="1"/>
</dbReference>
<dbReference type="GO" id="GO:0005829">
    <property type="term" value="C:cytosol"/>
    <property type="evidence" value="ECO:0007669"/>
    <property type="project" value="TreeGrafter"/>
</dbReference>
<dbReference type="PROSITE" id="PS00965">
    <property type="entry name" value="PMI_I_1"/>
    <property type="match status" value="1"/>
</dbReference>
<comment type="caution">
    <text evidence="3">The sequence shown here is derived from an EMBL/GenBank/DDBJ whole genome shotgun (WGS) entry which is preliminary data.</text>
</comment>
<dbReference type="Pfam" id="PF20511">
    <property type="entry name" value="PMI_typeI_cat"/>
    <property type="match status" value="1"/>
</dbReference>
<dbReference type="InterPro" id="IPR046457">
    <property type="entry name" value="PMI_typeI_cat"/>
</dbReference>
<dbReference type="Gene3D" id="1.10.441.10">
    <property type="entry name" value="Phosphomannose Isomerase, domain 2"/>
    <property type="match status" value="1"/>
</dbReference>
<dbReference type="PANTHER" id="PTHR10309:SF0">
    <property type="entry name" value="MANNOSE-6-PHOSPHATE ISOMERASE"/>
    <property type="match status" value="1"/>
</dbReference>
<evidence type="ECO:0008006" key="5">
    <source>
        <dbReference type="Google" id="ProtNLM"/>
    </source>
</evidence>
<keyword evidence="4" id="KW-1185">Reference proteome</keyword>
<dbReference type="Pfam" id="PF20512">
    <property type="entry name" value="PMI_typeI_hel"/>
    <property type="match status" value="1"/>
</dbReference>
<sequence length="170" mass="19135">MGFCRSGAVISPFCSRVGKALSIQAHPDKELARQLHNAYPNVYKDDNHKPEMTLAITKFEALCGFISFEELKDVLWDVPEIAELVGTEYVDQYLRLNEEDEGEKGKPILQSIFTKLMSARKEQVSEVISKLRSRLDLQIQVSGPVGKTSPIEVVCIEDKIHLQSSTFEHA</sequence>
<reference evidence="3 4" key="1">
    <citation type="journal article" date="2023" name="Hortic Res">
        <title>Pangenome of water caltrop reveals structural variations and asymmetric subgenome divergence after allopolyploidization.</title>
        <authorList>
            <person name="Zhang X."/>
            <person name="Chen Y."/>
            <person name="Wang L."/>
            <person name="Yuan Y."/>
            <person name="Fang M."/>
            <person name="Shi L."/>
            <person name="Lu R."/>
            <person name="Comes H.P."/>
            <person name="Ma Y."/>
            <person name="Chen Y."/>
            <person name="Huang G."/>
            <person name="Zhou Y."/>
            <person name="Zheng Z."/>
            <person name="Qiu Y."/>
        </authorList>
    </citation>
    <scope>NUCLEOTIDE SEQUENCE [LARGE SCALE GENOMIC DNA]</scope>
    <source>
        <tissue evidence="3">Roots</tissue>
    </source>
</reference>
<dbReference type="AlphaFoldDB" id="A0AAN7K4Q8"/>
<evidence type="ECO:0000259" key="2">
    <source>
        <dbReference type="Pfam" id="PF20512"/>
    </source>
</evidence>
<evidence type="ECO:0000259" key="1">
    <source>
        <dbReference type="Pfam" id="PF20511"/>
    </source>
</evidence>
<organism evidence="3 4">
    <name type="scientific">Trapa incisa</name>
    <dbReference type="NCBI Taxonomy" id="236973"/>
    <lineage>
        <taxon>Eukaryota</taxon>
        <taxon>Viridiplantae</taxon>
        <taxon>Streptophyta</taxon>
        <taxon>Embryophyta</taxon>
        <taxon>Tracheophyta</taxon>
        <taxon>Spermatophyta</taxon>
        <taxon>Magnoliopsida</taxon>
        <taxon>eudicotyledons</taxon>
        <taxon>Gunneridae</taxon>
        <taxon>Pentapetalae</taxon>
        <taxon>rosids</taxon>
        <taxon>malvids</taxon>
        <taxon>Myrtales</taxon>
        <taxon>Lythraceae</taxon>
        <taxon>Trapa</taxon>
    </lineage>
</organism>
<dbReference type="PRINTS" id="PR00714">
    <property type="entry name" value="MAN6PISMRASE"/>
</dbReference>
<dbReference type="InterPro" id="IPR014710">
    <property type="entry name" value="RmlC-like_jellyroll"/>
</dbReference>
<evidence type="ECO:0000313" key="3">
    <source>
        <dbReference type="EMBL" id="KAK4759669.1"/>
    </source>
</evidence>
<dbReference type="GO" id="GO:0004476">
    <property type="term" value="F:mannose-6-phosphate isomerase activity"/>
    <property type="evidence" value="ECO:0007669"/>
    <property type="project" value="InterPro"/>
</dbReference>
<proteinExistence type="predicted"/>
<evidence type="ECO:0000313" key="4">
    <source>
        <dbReference type="Proteomes" id="UP001345219"/>
    </source>
</evidence>
<dbReference type="InterPro" id="IPR016305">
    <property type="entry name" value="Mannose-6-P_Isomerase"/>
</dbReference>
<dbReference type="GO" id="GO:0008270">
    <property type="term" value="F:zinc ion binding"/>
    <property type="evidence" value="ECO:0007669"/>
    <property type="project" value="InterPro"/>
</dbReference>
<protein>
    <recommendedName>
        <fullName evidence="5">Mannose-6-phosphate isomerase</fullName>
    </recommendedName>
</protein>
<dbReference type="SUPFAM" id="SSF51182">
    <property type="entry name" value="RmlC-like cupins"/>
    <property type="match status" value="1"/>
</dbReference>
<dbReference type="InterPro" id="IPR018050">
    <property type="entry name" value="Pmannose_isomerase-type1_CS"/>
</dbReference>
<dbReference type="Gene3D" id="2.60.120.10">
    <property type="entry name" value="Jelly Rolls"/>
    <property type="match status" value="1"/>
</dbReference>
<gene>
    <name evidence="3" type="ORF">SAY87_022800</name>
</gene>
<feature type="domain" description="Phosphomannose isomerase type I helical insertion" evidence="2">
    <location>
        <begin position="84"/>
        <end position="139"/>
    </location>
</feature>
<dbReference type="InterPro" id="IPR011051">
    <property type="entry name" value="RmlC_Cupin_sf"/>
</dbReference>
<dbReference type="InterPro" id="IPR046458">
    <property type="entry name" value="PMI_typeI_hel"/>
</dbReference>
<dbReference type="Proteomes" id="UP001345219">
    <property type="component" value="Chromosome 17"/>
</dbReference>
<name>A0AAN7K4Q8_9MYRT</name>
<feature type="domain" description="Phosphomannose isomerase type I catalytic" evidence="1">
    <location>
        <begin position="17"/>
        <end position="65"/>
    </location>
</feature>
<dbReference type="GO" id="GO:0009298">
    <property type="term" value="P:GDP-mannose biosynthetic process"/>
    <property type="evidence" value="ECO:0007669"/>
    <property type="project" value="InterPro"/>
</dbReference>